<accession>A0A8R7UDA1</accession>
<feature type="region of interest" description="Disordered" evidence="1">
    <location>
        <begin position="68"/>
        <end position="89"/>
    </location>
</feature>
<proteinExistence type="predicted"/>
<dbReference type="EnsemblPlants" id="TuG1812G0500000547.01.T01">
    <property type="protein sequence ID" value="TuG1812G0500000547.01.T01.cds300383"/>
    <property type="gene ID" value="TuG1812G0500000547.01"/>
</dbReference>
<keyword evidence="3" id="KW-1185">Reference proteome</keyword>
<reference evidence="2" key="3">
    <citation type="submission" date="2022-06" db="UniProtKB">
        <authorList>
            <consortium name="EnsemblPlants"/>
        </authorList>
    </citation>
    <scope>IDENTIFICATION</scope>
</reference>
<sequence>MVFLHLIYDHLTEKTEHLRIRECTSFSVFYYPLHTHLQQNPLPRALHPYSTCVTKQRDELAAEVKGHDLVGGSDEPAADEHRRHGRVPAEEPRQRLLHLLSPGVLVQIHLRRVRPEVPEEARHRVAHAAGAHAEDHHRPLPRQLRHLLHQADPTLIFFTTNSKEQCC</sequence>
<reference evidence="3" key="1">
    <citation type="journal article" date="2013" name="Nature">
        <title>Draft genome of the wheat A-genome progenitor Triticum urartu.</title>
        <authorList>
            <person name="Ling H.Q."/>
            <person name="Zhao S."/>
            <person name="Liu D."/>
            <person name="Wang J."/>
            <person name="Sun H."/>
            <person name="Zhang C."/>
            <person name="Fan H."/>
            <person name="Li D."/>
            <person name="Dong L."/>
            <person name="Tao Y."/>
            <person name="Gao C."/>
            <person name="Wu H."/>
            <person name="Li Y."/>
            <person name="Cui Y."/>
            <person name="Guo X."/>
            <person name="Zheng S."/>
            <person name="Wang B."/>
            <person name="Yu K."/>
            <person name="Liang Q."/>
            <person name="Yang W."/>
            <person name="Lou X."/>
            <person name="Chen J."/>
            <person name="Feng M."/>
            <person name="Jian J."/>
            <person name="Zhang X."/>
            <person name="Luo G."/>
            <person name="Jiang Y."/>
            <person name="Liu J."/>
            <person name="Wang Z."/>
            <person name="Sha Y."/>
            <person name="Zhang B."/>
            <person name="Wu H."/>
            <person name="Tang D."/>
            <person name="Shen Q."/>
            <person name="Xue P."/>
            <person name="Zou S."/>
            <person name="Wang X."/>
            <person name="Liu X."/>
            <person name="Wang F."/>
            <person name="Yang Y."/>
            <person name="An X."/>
            <person name="Dong Z."/>
            <person name="Zhang K."/>
            <person name="Zhang X."/>
            <person name="Luo M.C."/>
            <person name="Dvorak J."/>
            <person name="Tong Y."/>
            <person name="Wang J."/>
            <person name="Yang H."/>
            <person name="Li Z."/>
            <person name="Wang D."/>
            <person name="Zhang A."/>
            <person name="Wang J."/>
        </authorList>
    </citation>
    <scope>NUCLEOTIDE SEQUENCE</scope>
    <source>
        <strain evidence="3">cv. G1812</strain>
    </source>
</reference>
<dbReference type="AlphaFoldDB" id="A0A8R7UDA1"/>
<protein>
    <submittedName>
        <fullName evidence="2">Uncharacterized protein</fullName>
    </submittedName>
</protein>
<evidence type="ECO:0000313" key="2">
    <source>
        <dbReference type="EnsemblPlants" id="TuG1812G0500000547.01.T01.cds300383"/>
    </source>
</evidence>
<dbReference type="Gramene" id="TuG1812G0500000547.01.T01">
    <property type="protein sequence ID" value="TuG1812G0500000547.01.T01.cds300383"/>
    <property type="gene ID" value="TuG1812G0500000547.01"/>
</dbReference>
<dbReference type="Proteomes" id="UP000015106">
    <property type="component" value="Chromosome 5"/>
</dbReference>
<organism evidence="2 3">
    <name type="scientific">Triticum urartu</name>
    <name type="common">Red wild einkorn</name>
    <name type="synonym">Crithodium urartu</name>
    <dbReference type="NCBI Taxonomy" id="4572"/>
    <lineage>
        <taxon>Eukaryota</taxon>
        <taxon>Viridiplantae</taxon>
        <taxon>Streptophyta</taxon>
        <taxon>Embryophyta</taxon>
        <taxon>Tracheophyta</taxon>
        <taxon>Spermatophyta</taxon>
        <taxon>Magnoliopsida</taxon>
        <taxon>Liliopsida</taxon>
        <taxon>Poales</taxon>
        <taxon>Poaceae</taxon>
        <taxon>BOP clade</taxon>
        <taxon>Pooideae</taxon>
        <taxon>Triticodae</taxon>
        <taxon>Triticeae</taxon>
        <taxon>Triticinae</taxon>
        <taxon>Triticum</taxon>
    </lineage>
</organism>
<reference evidence="2" key="2">
    <citation type="submission" date="2018-03" db="EMBL/GenBank/DDBJ databases">
        <title>The Triticum urartu genome reveals the dynamic nature of wheat genome evolution.</title>
        <authorList>
            <person name="Ling H."/>
            <person name="Ma B."/>
            <person name="Shi X."/>
            <person name="Liu H."/>
            <person name="Dong L."/>
            <person name="Sun H."/>
            <person name="Cao Y."/>
            <person name="Gao Q."/>
            <person name="Zheng S."/>
            <person name="Li Y."/>
            <person name="Yu Y."/>
            <person name="Du H."/>
            <person name="Qi M."/>
            <person name="Li Y."/>
            <person name="Yu H."/>
            <person name="Cui Y."/>
            <person name="Wang N."/>
            <person name="Chen C."/>
            <person name="Wu H."/>
            <person name="Zhao Y."/>
            <person name="Zhang J."/>
            <person name="Li Y."/>
            <person name="Zhou W."/>
            <person name="Zhang B."/>
            <person name="Hu W."/>
            <person name="Eijk M."/>
            <person name="Tang J."/>
            <person name="Witsenboer H."/>
            <person name="Zhao S."/>
            <person name="Li Z."/>
            <person name="Zhang A."/>
            <person name="Wang D."/>
            <person name="Liang C."/>
        </authorList>
    </citation>
    <scope>NUCLEOTIDE SEQUENCE [LARGE SCALE GENOMIC DNA]</scope>
    <source>
        <strain evidence="2">cv. G1812</strain>
    </source>
</reference>
<evidence type="ECO:0000313" key="3">
    <source>
        <dbReference type="Proteomes" id="UP000015106"/>
    </source>
</evidence>
<evidence type="ECO:0000256" key="1">
    <source>
        <dbReference type="SAM" id="MobiDB-lite"/>
    </source>
</evidence>
<feature type="compositionally biased region" description="Basic and acidic residues" evidence="1">
    <location>
        <begin position="78"/>
        <end position="89"/>
    </location>
</feature>
<name>A0A8R7UDA1_TRIUA</name>